<evidence type="ECO:0000256" key="2">
    <source>
        <dbReference type="ARBA" id="ARBA00022617"/>
    </source>
</evidence>
<evidence type="ECO:0000313" key="12">
    <source>
        <dbReference type="EMBL" id="TCK19103.1"/>
    </source>
</evidence>
<evidence type="ECO:0000256" key="8">
    <source>
        <dbReference type="PIRSR" id="PIRSR000294-1"/>
    </source>
</evidence>
<keyword evidence="5" id="KW-0574">Periplasm</keyword>
<keyword evidence="7 9" id="KW-0408">Iron</keyword>
<dbReference type="InterPro" id="IPR004852">
    <property type="entry name" value="Di-haem_cyt_c_peroxidsae"/>
</dbReference>
<evidence type="ECO:0000256" key="9">
    <source>
        <dbReference type="PIRSR" id="PIRSR000294-2"/>
    </source>
</evidence>
<evidence type="ECO:0000256" key="10">
    <source>
        <dbReference type="SAM" id="SignalP"/>
    </source>
</evidence>
<evidence type="ECO:0000256" key="6">
    <source>
        <dbReference type="ARBA" id="ARBA00023002"/>
    </source>
</evidence>
<feature type="binding site" description="axial binding residue" evidence="9">
    <location>
        <position position="299"/>
    </location>
    <ligand>
        <name>heme c</name>
        <dbReference type="ChEBI" id="CHEBI:61717"/>
        <label>2</label>
    </ligand>
    <ligandPart>
        <name>Fe</name>
        <dbReference type="ChEBI" id="CHEBI:18248"/>
    </ligandPart>
</feature>
<evidence type="ECO:0000256" key="7">
    <source>
        <dbReference type="ARBA" id="ARBA00023004"/>
    </source>
</evidence>
<feature type="binding site" description="covalent" evidence="8">
    <location>
        <position position="212"/>
    </location>
    <ligand>
        <name>heme c</name>
        <dbReference type="ChEBI" id="CHEBI:61717"/>
        <label>2</label>
    </ligand>
</feature>
<organism evidence="12 13">
    <name type="scientific">Thiogranum longum</name>
    <dbReference type="NCBI Taxonomy" id="1537524"/>
    <lineage>
        <taxon>Bacteria</taxon>
        <taxon>Pseudomonadati</taxon>
        <taxon>Pseudomonadota</taxon>
        <taxon>Gammaproteobacteria</taxon>
        <taxon>Chromatiales</taxon>
        <taxon>Ectothiorhodospiraceae</taxon>
        <taxon>Thiogranum</taxon>
    </lineage>
</organism>
<dbReference type="Proteomes" id="UP000295707">
    <property type="component" value="Unassembled WGS sequence"/>
</dbReference>
<dbReference type="InterPro" id="IPR026259">
    <property type="entry name" value="MauG/Cytc_peroxidase"/>
</dbReference>
<name>A0A4R1HEM6_9GAMM</name>
<feature type="domain" description="Cytochrome c" evidence="11">
    <location>
        <begin position="198"/>
        <end position="324"/>
    </location>
</feature>
<dbReference type="OrthoDB" id="9805202at2"/>
<keyword evidence="6" id="KW-0560">Oxidoreductase</keyword>
<proteinExistence type="predicted"/>
<feature type="binding site" description="axial binding residue" evidence="9">
    <location>
        <position position="216"/>
    </location>
    <ligand>
        <name>heme c</name>
        <dbReference type="ChEBI" id="CHEBI:61717"/>
        <label>2</label>
    </ligand>
    <ligandPart>
        <name>Fe</name>
        <dbReference type="ChEBI" id="CHEBI:18248"/>
    </ligandPart>
</feature>
<sequence>MLKHSRLVQGLLVWFLATGVAMAANWQALPDKAPEPADNPTTAEKVELGQMLYFDPRFSQTGTVSCNSCHNLMLGGDDNRNFSMGVHGKTGGRSAPTVWNAAFASSQFWNGRAASLEEQAKGPVVNPVEMGMSDLEKAMSRVRAIPGYKPYFERAFGGKDPVTVDNAAKAVAAFERTLITPNSPYDRFVKGDKTALTAQQQRGMQAFADTGCTSCHSGPAFNGPAMPAGTGFFMKFPTFTDNSYVKKYDFMKDKGRFESTGNKVDMYLFKVPTLRNVSLTAPYFHNGSVATLGEAIRVMAKLQLNADLDDTKVADIEAFLNALTGEFPEQKLPRLPATPGWSLLSGN</sequence>
<comment type="subcellular location">
    <subcellularLocation>
        <location evidence="1">Periplasm</location>
    </subcellularLocation>
</comment>
<dbReference type="GO" id="GO:0042597">
    <property type="term" value="C:periplasmic space"/>
    <property type="evidence" value="ECO:0007669"/>
    <property type="project" value="UniProtKB-SubCell"/>
</dbReference>
<evidence type="ECO:0000256" key="1">
    <source>
        <dbReference type="ARBA" id="ARBA00004418"/>
    </source>
</evidence>
<dbReference type="GO" id="GO:0046872">
    <property type="term" value="F:metal ion binding"/>
    <property type="evidence" value="ECO:0007669"/>
    <property type="project" value="UniProtKB-KW"/>
</dbReference>
<keyword evidence="13" id="KW-1185">Reference proteome</keyword>
<dbReference type="PANTHER" id="PTHR30600">
    <property type="entry name" value="CYTOCHROME C PEROXIDASE-RELATED"/>
    <property type="match status" value="1"/>
</dbReference>
<dbReference type="PANTHER" id="PTHR30600:SF7">
    <property type="entry name" value="CYTOCHROME C PEROXIDASE-RELATED"/>
    <property type="match status" value="1"/>
</dbReference>
<keyword evidence="12" id="KW-0575">Peroxidase</keyword>
<feature type="binding site" description="covalent" evidence="8">
    <location>
        <position position="66"/>
    </location>
    <ligand>
        <name>heme c</name>
        <dbReference type="ChEBI" id="CHEBI:61717"/>
        <label>1</label>
    </ligand>
</feature>
<dbReference type="InterPro" id="IPR051395">
    <property type="entry name" value="Cytochrome_c_Peroxidase/MauG"/>
</dbReference>
<feature type="chain" id="PRO_5020550292" evidence="10">
    <location>
        <begin position="24"/>
        <end position="347"/>
    </location>
</feature>
<accession>A0A4R1HEM6</accession>
<evidence type="ECO:0000259" key="11">
    <source>
        <dbReference type="PROSITE" id="PS51007"/>
    </source>
</evidence>
<dbReference type="PIRSF" id="PIRSF000294">
    <property type="entry name" value="Cytochrome-c_peroxidase"/>
    <property type="match status" value="1"/>
</dbReference>
<comment type="cofactor">
    <cofactor evidence="8">
        <name>heme</name>
        <dbReference type="ChEBI" id="CHEBI:30413"/>
    </cofactor>
    <text evidence="8">Binds 2 heme groups.</text>
</comment>
<dbReference type="InterPro" id="IPR009056">
    <property type="entry name" value="Cyt_c-like_dom"/>
</dbReference>
<feature type="binding site" description="axial binding residue" evidence="9">
    <location>
        <position position="70"/>
    </location>
    <ligand>
        <name>heme c</name>
        <dbReference type="ChEBI" id="CHEBI:61717"/>
        <label>1</label>
    </ligand>
    <ligandPart>
        <name>Fe</name>
        <dbReference type="ChEBI" id="CHEBI:18248"/>
    </ligandPart>
</feature>
<dbReference type="EMBL" id="SMFX01000001">
    <property type="protein sequence ID" value="TCK19103.1"/>
    <property type="molecule type" value="Genomic_DNA"/>
</dbReference>
<dbReference type="SUPFAM" id="SSF46626">
    <property type="entry name" value="Cytochrome c"/>
    <property type="match status" value="2"/>
</dbReference>
<evidence type="ECO:0000256" key="5">
    <source>
        <dbReference type="ARBA" id="ARBA00022764"/>
    </source>
</evidence>
<reference evidence="12 13" key="1">
    <citation type="submission" date="2019-03" db="EMBL/GenBank/DDBJ databases">
        <title>Genomic Encyclopedia of Type Strains, Phase IV (KMG-IV): sequencing the most valuable type-strain genomes for metagenomic binning, comparative biology and taxonomic classification.</title>
        <authorList>
            <person name="Goeker M."/>
        </authorList>
    </citation>
    <scope>NUCLEOTIDE SEQUENCE [LARGE SCALE GENOMIC DNA]</scope>
    <source>
        <strain evidence="12 13">DSM 19610</strain>
    </source>
</reference>
<dbReference type="Gene3D" id="1.10.760.10">
    <property type="entry name" value="Cytochrome c-like domain"/>
    <property type="match status" value="2"/>
</dbReference>
<comment type="caution">
    <text evidence="12">The sequence shown here is derived from an EMBL/GenBank/DDBJ whole genome shotgun (WGS) entry which is preliminary data.</text>
</comment>
<gene>
    <name evidence="12" type="ORF">DFR30_2397</name>
</gene>
<evidence type="ECO:0000313" key="13">
    <source>
        <dbReference type="Proteomes" id="UP000295707"/>
    </source>
</evidence>
<evidence type="ECO:0000256" key="4">
    <source>
        <dbReference type="ARBA" id="ARBA00022729"/>
    </source>
</evidence>
<dbReference type="InterPro" id="IPR036909">
    <property type="entry name" value="Cyt_c-like_dom_sf"/>
</dbReference>
<keyword evidence="2 8" id="KW-0349">Heme</keyword>
<dbReference type="GO" id="GO:0009055">
    <property type="term" value="F:electron transfer activity"/>
    <property type="evidence" value="ECO:0007669"/>
    <property type="project" value="InterPro"/>
</dbReference>
<dbReference type="RefSeq" id="WP_132973479.1">
    <property type="nucleotide sequence ID" value="NZ_SMFX01000001.1"/>
</dbReference>
<dbReference type="GO" id="GO:0004130">
    <property type="term" value="F:cytochrome-c peroxidase activity"/>
    <property type="evidence" value="ECO:0007669"/>
    <property type="project" value="TreeGrafter"/>
</dbReference>
<dbReference type="PROSITE" id="PS51007">
    <property type="entry name" value="CYTC"/>
    <property type="match status" value="1"/>
</dbReference>
<feature type="signal peptide" evidence="10">
    <location>
        <begin position="1"/>
        <end position="23"/>
    </location>
</feature>
<evidence type="ECO:0000256" key="3">
    <source>
        <dbReference type="ARBA" id="ARBA00022723"/>
    </source>
</evidence>
<keyword evidence="4 10" id="KW-0732">Signal</keyword>
<feature type="binding site" description="covalent" evidence="8">
    <location>
        <position position="69"/>
    </location>
    <ligand>
        <name>heme c</name>
        <dbReference type="ChEBI" id="CHEBI:61717"/>
        <label>1</label>
    </ligand>
</feature>
<comment type="PTM">
    <text evidence="8">Binds 2 heme groups per subunit.</text>
</comment>
<protein>
    <submittedName>
        <fullName evidence="12">Cytochrome c peroxidase</fullName>
    </submittedName>
</protein>
<dbReference type="AlphaFoldDB" id="A0A4R1HEM6"/>
<feature type="binding site" description="covalent" evidence="8">
    <location>
        <position position="215"/>
    </location>
    <ligand>
        <name>heme c</name>
        <dbReference type="ChEBI" id="CHEBI:61717"/>
        <label>2</label>
    </ligand>
</feature>
<keyword evidence="3 9" id="KW-0479">Metal-binding</keyword>
<dbReference type="Pfam" id="PF03150">
    <property type="entry name" value="CCP_MauG"/>
    <property type="match status" value="1"/>
</dbReference>
<dbReference type="GO" id="GO:0020037">
    <property type="term" value="F:heme binding"/>
    <property type="evidence" value="ECO:0007669"/>
    <property type="project" value="InterPro"/>
</dbReference>